<reference evidence="2 3" key="1">
    <citation type="submission" date="2018-10" db="EMBL/GenBank/DDBJ databases">
        <title>Genomic Encyclopedia of Archaeal and Bacterial Type Strains, Phase II (KMG-II): from individual species to whole genera.</title>
        <authorList>
            <person name="Goeker M."/>
        </authorList>
    </citation>
    <scope>NUCLEOTIDE SEQUENCE [LARGE SCALE GENOMIC DNA]</scope>
    <source>
        <strain evidence="2 3">DSM 43383</strain>
    </source>
</reference>
<organism evidence="2 3">
    <name type="scientific">Actinomadura pelletieri DSM 43383</name>
    <dbReference type="NCBI Taxonomy" id="1120940"/>
    <lineage>
        <taxon>Bacteria</taxon>
        <taxon>Bacillati</taxon>
        <taxon>Actinomycetota</taxon>
        <taxon>Actinomycetes</taxon>
        <taxon>Streptosporangiales</taxon>
        <taxon>Thermomonosporaceae</taxon>
        <taxon>Actinomadura</taxon>
    </lineage>
</organism>
<dbReference type="InterPro" id="IPR002035">
    <property type="entry name" value="VWF_A"/>
</dbReference>
<keyword evidence="3" id="KW-1185">Reference proteome</keyword>
<dbReference type="Proteomes" id="UP000274601">
    <property type="component" value="Unassembled WGS sequence"/>
</dbReference>
<dbReference type="SMART" id="SM00327">
    <property type="entry name" value="VWA"/>
    <property type="match status" value="1"/>
</dbReference>
<accession>A0A495QBN5</accession>
<comment type="caution">
    <text evidence="2">The sequence shown here is derived from an EMBL/GenBank/DDBJ whole genome shotgun (WGS) entry which is preliminary data.</text>
</comment>
<dbReference type="InterPro" id="IPR036465">
    <property type="entry name" value="vWFA_dom_sf"/>
</dbReference>
<evidence type="ECO:0000313" key="3">
    <source>
        <dbReference type="Proteomes" id="UP000274601"/>
    </source>
</evidence>
<dbReference type="OrthoDB" id="9806395at2"/>
<dbReference type="Gene3D" id="3.40.50.410">
    <property type="entry name" value="von Willebrand factor, type A domain"/>
    <property type="match status" value="1"/>
</dbReference>
<dbReference type="SUPFAM" id="SSF53300">
    <property type="entry name" value="vWA-like"/>
    <property type="match status" value="1"/>
</dbReference>
<evidence type="ECO:0000259" key="1">
    <source>
        <dbReference type="PROSITE" id="PS50234"/>
    </source>
</evidence>
<dbReference type="RefSeq" id="WP_121437735.1">
    <property type="nucleotide sequence ID" value="NZ_RBWU01000007.1"/>
</dbReference>
<name>A0A495QBN5_9ACTN</name>
<dbReference type="AlphaFoldDB" id="A0A495QBN5"/>
<dbReference type="PROSITE" id="PS50234">
    <property type="entry name" value="VWFA"/>
    <property type="match status" value="1"/>
</dbReference>
<sequence>MTEQVLPFYLVCDESWSMSGEPIDAINDSLPKLHEEIGSNPVVADKTRFCLISFSQQAQVLLPLSDLSEVTAIPKLTADGGTSYSSAFDLLRATIESDIDQLKSTGHQVLRPAVFFLTDGQPNDSADWGVAYQRVIDPAWGPRPNILAFGFGDVDGQTLQRIATVRAFISDESMEPHQALKEFAKSLIRSIVRSGTSGASGGGMSLAMPDQVPGFTTIPADVV</sequence>
<dbReference type="EMBL" id="RBWU01000007">
    <property type="protein sequence ID" value="RKS68906.1"/>
    <property type="molecule type" value="Genomic_DNA"/>
</dbReference>
<evidence type="ECO:0000313" key="2">
    <source>
        <dbReference type="EMBL" id="RKS68906.1"/>
    </source>
</evidence>
<protein>
    <submittedName>
        <fullName evidence="2">Uncharacterized protein YegL</fullName>
    </submittedName>
</protein>
<proteinExistence type="predicted"/>
<gene>
    <name evidence="2" type="ORF">BZB76_6044</name>
</gene>
<feature type="domain" description="VWFA" evidence="1">
    <location>
        <begin position="7"/>
        <end position="187"/>
    </location>
</feature>
<dbReference type="Pfam" id="PF00092">
    <property type="entry name" value="VWA"/>
    <property type="match status" value="1"/>
</dbReference>